<evidence type="ECO:0000313" key="3">
    <source>
        <dbReference type="EMBL" id="MFF0456409.1"/>
    </source>
</evidence>
<protein>
    <submittedName>
        <fullName evidence="3">Alpha/beta hydrolase fold domain-containing protein</fullName>
    </submittedName>
</protein>
<dbReference type="InterPro" id="IPR029058">
    <property type="entry name" value="AB_hydrolase_fold"/>
</dbReference>
<dbReference type="Gene3D" id="3.40.50.1820">
    <property type="entry name" value="alpha/beta hydrolase"/>
    <property type="match status" value="1"/>
</dbReference>
<keyword evidence="1 3" id="KW-0378">Hydrolase</keyword>
<organism evidence="3 4">
    <name type="scientific">Nocardia africana</name>
    <dbReference type="NCBI Taxonomy" id="134964"/>
    <lineage>
        <taxon>Bacteria</taxon>
        <taxon>Bacillati</taxon>
        <taxon>Actinomycetota</taxon>
        <taxon>Actinomycetes</taxon>
        <taxon>Mycobacteriales</taxon>
        <taxon>Nocardiaceae</taxon>
        <taxon>Nocardia</taxon>
    </lineage>
</organism>
<dbReference type="GO" id="GO:0016787">
    <property type="term" value="F:hydrolase activity"/>
    <property type="evidence" value="ECO:0007669"/>
    <property type="project" value="UniProtKB-KW"/>
</dbReference>
<dbReference type="Pfam" id="PF07859">
    <property type="entry name" value="Abhydrolase_3"/>
    <property type="match status" value="1"/>
</dbReference>
<dbReference type="PANTHER" id="PTHR48081">
    <property type="entry name" value="AB HYDROLASE SUPERFAMILY PROTEIN C4A8.06C"/>
    <property type="match status" value="1"/>
</dbReference>
<dbReference type="SUPFAM" id="SSF53474">
    <property type="entry name" value="alpha/beta-Hydrolases"/>
    <property type="match status" value="1"/>
</dbReference>
<dbReference type="PANTHER" id="PTHR48081:SF8">
    <property type="entry name" value="ALPHA_BETA HYDROLASE FOLD-3 DOMAIN-CONTAINING PROTEIN-RELATED"/>
    <property type="match status" value="1"/>
</dbReference>
<evidence type="ECO:0000259" key="2">
    <source>
        <dbReference type="Pfam" id="PF07859"/>
    </source>
</evidence>
<feature type="domain" description="Alpha/beta hydrolase fold-3" evidence="2">
    <location>
        <begin position="87"/>
        <end position="283"/>
    </location>
</feature>
<accession>A0ABW6NN78</accession>
<dbReference type="Proteomes" id="UP001601521">
    <property type="component" value="Unassembled WGS sequence"/>
</dbReference>
<sequence>MISAATPPAIHPNPIVRFRQYRRYHRDLRPYALALPRETVGPRTLPLMRRLAARTRPHPAAVVTDLGDGARVRVFGDTGSRGPSPALLWIHGGGYVFGTAAQDDRWCHRIATQTGVLVASVDYRLAPEHPYPAALHDCHRALQWLADRPGVDSGRVILAGASAGGGLAAALAAHTRDHGPVTPLLQLLLYPMLDHTPLPVTGTWHRLWGPRSNAFAWNSYLAGADPADAVPAHRHDLAGLPPAWITVGDLDLLHAQNIRYHQALTTAEVGSRLTVIPGAFHGFDTIAPTTTISRHLRRSILHTIHTAVTTPPPR</sequence>
<comment type="caution">
    <text evidence="3">The sequence shown here is derived from an EMBL/GenBank/DDBJ whole genome shotgun (WGS) entry which is preliminary data.</text>
</comment>
<evidence type="ECO:0000313" key="4">
    <source>
        <dbReference type="Proteomes" id="UP001601521"/>
    </source>
</evidence>
<reference evidence="3 4" key="1">
    <citation type="submission" date="2024-10" db="EMBL/GenBank/DDBJ databases">
        <title>The Natural Products Discovery Center: Release of the First 8490 Sequenced Strains for Exploring Actinobacteria Biosynthetic Diversity.</title>
        <authorList>
            <person name="Kalkreuter E."/>
            <person name="Kautsar S.A."/>
            <person name="Yang D."/>
            <person name="Bader C.D."/>
            <person name="Teijaro C.N."/>
            <person name="Fluegel L."/>
            <person name="Davis C.M."/>
            <person name="Simpson J.R."/>
            <person name="Lauterbach L."/>
            <person name="Steele A.D."/>
            <person name="Gui C."/>
            <person name="Meng S."/>
            <person name="Li G."/>
            <person name="Viehrig K."/>
            <person name="Ye F."/>
            <person name="Su P."/>
            <person name="Kiefer A.F."/>
            <person name="Nichols A."/>
            <person name="Cepeda A.J."/>
            <person name="Yan W."/>
            <person name="Fan B."/>
            <person name="Jiang Y."/>
            <person name="Adhikari A."/>
            <person name="Zheng C.-J."/>
            <person name="Schuster L."/>
            <person name="Cowan T.M."/>
            <person name="Smanski M.J."/>
            <person name="Chevrette M.G."/>
            <person name="De Carvalho L.P.S."/>
            <person name="Shen B."/>
        </authorList>
    </citation>
    <scope>NUCLEOTIDE SEQUENCE [LARGE SCALE GENOMIC DNA]</scope>
    <source>
        <strain evidence="3 4">NPDC004550</strain>
    </source>
</reference>
<dbReference type="EMBL" id="JBIALX010000010">
    <property type="protein sequence ID" value="MFF0456409.1"/>
    <property type="molecule type" value="Genomic_DNA"/>
</dbReference>
<dbReference type="InterPro" id="IPR050300">
    <property type="entry name" value="GDXG_lipolytic_enzyme"/>
</dbReference>
<evidence type="ECO:0000256" key="1">
    <source>
        <dbReference type="ARBA" id="ARBA00022801"/>
    </source>
</evidence>
<gene>
    <name evidence="3" type="ORF">ACFYTH_23855</name>
</gene>
<name>A0ABW6NN78_9NOCA</name>
<dbReference type="RefSeq" id="WP_387253297.1">
    <property type="nucleotide sequence ID" value="NZ_JBIALX010000010.1"/>
</dbReference>
<keyword evidence="4" id="KW-1185">Reference proteome</keyword>
<dbReference type="InterPro" id="IPR013094">
    <property type="entry name" value="AB_hydrolase_3"/>
</dbReference>
<proteinExistence type="predicted"/>